<dbReference type="Gene3D" id="3.40.50.11290">
    <property type="match status" value="1"/>
</dbReference>
<sequence length="53" mass="5720">MTSTTANGHPAVAHTGLFHGYGPVGVELVEGRDLFCRDNVVYLRTTEGNDRST</sequence>
<comment type="caution">
    <text evidence="2">The sequence shown here is derived from an EMBL/GenBank/DDBJ whole genome shotgun (WGS) entry which is preliminary data.</text>
</comment>
<evidence type="ECO:0000313" key="2">
    <source>
        <dbReference type="EMBL" id="TDP38506.1"/>
    </source>
</evidence>
<feature type="domain" description="Circularly permuted ATPgrasp" evidence="1">
    <location>
        <begin position="24"/>
        <end position="51"/>
    </location>
</feature>
<organism evidence="2 3">
    <name type="scientific">Nocardia ignorata</name>
    <dbReference type="NCBI Taxonomy" id="145285"/>
    <lineage>
        <taxon>Bacteria</taxon>
        <taxon>Bacillati</taxon>
        <taxon>Actinomycetota</taxon>
        <taxon>Actinomycetes</taxon>
        <taxon>Mycobacteriales</taxon>
        <taxon>Nocardiaceae</taxon>
        <taxon>Nocardia</taxon>
    </lineage>
</organism>
<evidence type="ECO:0000313" key="3">
    <source>
        <dbReference type="Proteomes" id="UP000295087"/>
    </source>
</evidence>
<accession>A0A4R6PL23</accession>
<dbReference type="InterPro" id="IPR007302">
    <property type="entry name" value="CP_ATPgrasp"/>
</dbReference>
<dbReference type="EMBL" id="SNXK01000003">
    <property type="protein sequence ID" value="TDP38506.1"/>
    <property type="molecule type" value="Genomic_DNA"/>
</dbReference>
<proteinExistence type="predicted"/>
<dbReference type="Pfam" id="PF04174">
    <property type="entry name" value="CP_ATPgrasp_1"/>
    <property type="match status" value="1"/>
</dbReference>
<gene>
    <name evidence="2" type="ORF">DFR75_103163</name>
</gene>
<dbReference type="AlphaFoldDB" id="A0A4R6PL23"/>
<evidence type="ECO:0000259" key="1">
    <source>
        <dbReference type="Pfam" id="PF04174"/>
    </source>
</evidence>
<name>A0A4R6PL23_NOCIG</name>
<dbReference type="Proteomes" id="UP000295087">
    <property type="component" value="Unassembled WGS sequence"/>
</dbReference>
<keyword evidence="3" id="KW-1185">Reference proteome</keyword>
<reference evidence="2 3" key="1">
    <citation type="submission" date="2019-03" db="EMBL/GenBank/DDBJ databases">
        <title>Genomic Encyclopedia of Type Strains, Phase IV (KMG-IV): sequencing the most valuable type-strain genomes for metagenomic binning, comparative biology and taxonomic classification.</title>
        <authorList>
            <person name="Goeker M."/>
        </authorList>
    </citation>
    <scope>NUCLEOTIDE SEQUENCE [LARGE SCALE GENOMIC DNA]</scope>
    <source>
        <strain evidence="2 3">DSM 44496</strain>
    </source>
</reference>
<protein>
    <submittedName>
        <fullName evidence="2">Circularly permuted ATPgrasp domain protein</fullName>
    </submittedName>
</protein>